<keyword evidence="3" id="KW-1185">Reference proteome</keyword>
<evidence type="ECO:0000313" key="2">
    <source>
        <dbReference type="EMBL" id="RLV63676.1"/>
    </source>
</evidence>
<organism evidence="2 3">
    <name type="scientific">Chloebia gouldiae</name>
    <name type="common">Gouldian finch</name>
    <name type="synonym">Erythrura gouldiae</name>
    <dbReference type="NCBI Taxonomy" id="44316"/>
    <lineage>
        <taxon>Eukaryota</taxon>
        <taxon>Metazoa</taxon>
        <taxon>Chordata</taxon>
        <taxon>Craniata</taxon>
        <taxon>Vertebrata</taxon>
        <taxon>Euteleostomi</taxon>
        <taxon>Archelosauria</taxon>
        <taxon>Archosauria</taxon>
        <taxon>Dinosauria</taxon>
        <taxon>Saurischia</taxon>
        <taxon>Theropoda</taxon>
        <taxon>Coelurosauria</taxon>
        <taxon>Aves</taxon>
        <taxon>Neognathae</taxon>
        <taxon>Neoaves</taxon>
        <taxon>Telluraves</taxon>
        <taxon>Australaves</taxon>
        <taxon>Passeriformes</taxon>
        <taxon>Passeroidea</taxon>
        <taxon>Passeridae</taxon>
        <taxon>Chloebia</taxon>
    </lineage>
</organism>
<proteinExistence type="predicted"/>
<dbReference type="EMBL" id="QUSF01002211">
    <property type="protein sequence ID" value="RLV63676.1"/>
    <property type="molecule type" value="Genomic_DNA"/>
</dbReference>
<feature type="region of interest" description="Disordered" evidence="1">
    <location>
        <begin position="109"/>
        <end position="134"/>
    </location>
</feature>
<sequence length="260" mass="28829">VAQVDTRHSSEILAQLEPWTVYCVIPAWIIVTVLVGSMLVVGTAVTVCFFSSFYLYRLFKHVFCPSYIFPQHLKEFLSKPPSAPQPFPPLPPEELLVCDKLTVISEQSQTLREGSGDEASRTAELPQDSAQGDSDSGGLEFLKFIVHPLKPLLQTLGAWNDDGITKREEKPLGKPERGNPRSSITDEHHQPQDSPLEKAPKNLIDSFQFFHFPINSASSHSTLLSNFHSPLSAPLVLWQFLKPRYSSSDSALVFPTGGVS</sequence>
<name>A0A3L8Q8P8_CHLGU</name>
<evidence type="ECO:0000256" key="1">
    <source>
        <dbReference type="SAM" id="MobiDB-lite"/>
    </source>
</evidence>
<gene>
    <name evidence="2" type="ORF">DV515_00018031</name>
</gene>
<feature type="region of interest" description="Disordered" evidence="1">
    <location>
        <begin position="164"/>
        <end position="198"/>
    </location>
</feature>
<accession>A0A3L8Q8P8</accession>
<feature type="non-terminal residue" evidence="2">
    <location>
        <position position="1"/>
    </location>
</feature>
<comment type="caution">
    <text evidence="2">The sequence shown here is derived from an EMBL/GenBank/DDBJ whole genome shotgun (WGS) entry which is preliminary data.</text>
</comment>
<dbReference type="OrthoDB" id="8724082at2759"/>
<evidence type="ECO:0000313" key="3">
    <source>
        <dbReference type="Proteomes" id="UP000276834"/>
    </source>
</evidence>
<protein>
    <submittedName>
        <fullName evidence="2">Uncharacterized protein</fullName>
    </submittedName>
</protein>
<dbReference type="Proteomes" id="UP000276834">
    <property type="component" value="Unassembled WGS sequence"/>
</dbReference>
<dbReference type="AlphaFoldDB" id="A0A3L8Q8P8"/>
<reference evidence="2 3" key="1">
    <citation type="journal article" date="2018" name="Proc. R. Soc. B">
        <title>A non-coding region near Follistatin controls head colour polymorphism in the Gouldian finch.</title>
        <authorList>
            <person name="Toomey M.B."/>
            <person name="Marques C.I."/>
            <person name="Andrade P."/>
            <person name="Araujo P.M."/>
            <person name="Sabatino S."/>
            <person name="Gazda M.A."/>
            <person name="Afonso S."/>
            <person name="Lopes R.J."/>
            <person name="Corbo J.C."/>
            <person name="Carneiro M."/>
        </authorList>
    </citation>
    <scope>NUCLEOTIDE SEQUENCE [LARGE SCALE GENOMIC DNA]</scope>
    <source>
        <strain evidence="2">Red01</strain>
        <tissue evidence="2">Muscle</tissue>
    </source>
</reference>